<dbReference type="AlphaFoldDB" id="K1TRY9"/>
<dbReference type="EMBL" id="AJWY01005170">
    <property type="protein sequence ID" value="EKC70364.1"/>
    <property type="molecule type" value="Genomic_DNA"/>
</dbReference>
<evidence type="ECO:0000313" key="1">
    <source>
        <dbReference type="EMBL" id="EKC70364.1"/>
    </source>
</evidence>
<organism evidence="1">
    <name type="scientific">human gut metagenome</name>
    <dbReference type="NCBI Taxonomy" id="408170"/>
    <lineage>
        <taxon>unclassified sequences</taxon>
        <taxon>metagenomes</taxon>
        <taxon>organismal metagenomes</taxon>
    </lineage>
</organism>
<protein>
    <submittedName>
        <fullName evidence="1">Uncharacterized protein</fullName>
    </submittedName>
</protein>
<accession>K1TRY9</accession>
<comment type="caution">
    <text evidence="1">The sequence shown here is derived from an EMBL/GenBank/DDBJ whole genome shotgun (WGS) entry which is preliminary data.</text>
</comment>
<proteinExistence type="predicted"/>
<feature type="non-terminal residue" evidence="1">
    <location>
        <position position="1"/>
    </location>
</feature>
<reference evidence="1" key="1">
    <citation type="journal article" date="2013" name="Environ. Microbiol.">
        <title>Microbiota from the distal guts of lean and obese adolescents exhibit partial functional redundancy besides clear differences in community structure.</title>
        <authorList>
            <person name="Ferrer M."/>
            <person name="Ruiz A."/>
            <person name="Lanza F."/>
            <person name="Haange S.B."/>
            <person name="Oberbach A."/>
            <person name="Till H."/>
            <person name="Bargiela R."/>
            <person name="Campoy C."/>
            <person name="Segura M.T."/>
            <person name="Richter M."/>
            <person name="von Bergen M."/>
            <person name="Seifert J."/>
            <person name="Suarez A."/>
        </authorList>
    </citation>
    <scope>NUCLEOTIDE SEQUENCE</scope>
</reference>
<sequence length="26" mass="2796">DAGVIPKYAGCVNGVQWFKDRGRMAG</sequence>
<name>K1TRY9_9ZZZZ</name>
<gene>
    <name evidence="1" type="ORF">LEA_07821</name>
</gene>